<name>A0A2P6U075_CHLSO</name>
<dbReference type="Proteomes" id="UP000239899">
    <property type="component" value="Unassembled WGS sequence"/>
</dbReference>
<feature type="region of interest" description="Disordered" evidence="1">
    <location>
        <begin position="73"/>
        <end position="124"/>
    </location>
</feature>
<feature type="compositionally biased region" description="Polar residues" evidence="1">
    <location>
        <begin position="1"/>
        <end position="10"/>
    </location>
</feature>
<sequence length="124" mass="13104">MQLTAATSIKQAPSAAAAPRRSRAVAVVHASQQPESEAVTRRAALSALAALPALAAAAPAFAFGKDVRQAMRDKEARKQKLKESAAKMKASQKSENAFADSSYSLPEEATTPNMRGGLNDPRRQ</sequence>
<feature type="region of interest" description="Disordered" evidence="1">
    <location>
        <begin position="1"/>
        <end position="20"/>
    </location>
</feature>
<keyword evidence="2" id="KW-0238">DNA-binding</keyword>
<comment type="caution">
    <text evidence="2">The sequence shown here is derived from an EMBL/GenBank/DDBJ whole genome shotgun (WGS) entry which is preliminary data.</text>
</comment>
<feature type="compositionally biased region" description="Basic and acidic residues" evidence="1">
    <location>
        <begin position="73"/>
        <end position="86"/>
    </location>
</feature>
<evidence type="ECO:0000313" key="2">
    <source>
        <dbReference type="EMBL" id="PRW59722.1"/>
    </source>
</evidence>
<accession>A0A2P6U075</accession>
<evidence type="ECO:0000256" key="1">
    <source>
        <dbReference type="SAM" id="MobiDB-lite"/>
    </source>
</evidence>
<dbReference type="AlphaFoldDB" id="A0A2P6U075"/>
<reference evidence="2 3" key="1">
    <citation type="journal article" date="2018" name="Plant J.">
        <title>Genome sequences of Chlorella sorokiniana UTEX 1602 and Micractinium conductrix SAG 241.80: implications to maltose excretion by a green alga.</title>
        <authorList>
            <person name="Arriola M.B."/>
            <person name="Velmurugan N."/>
            <person name="Zhang Y."/>
            <person name="Plunkett M.H."/>
            <person name="Hondzo H."/>
            <person name="Barney B.M."/>
        </authorList>
    </citation>
    <scope>NUCLEOTIDE SEQUENCE [LARGE SCALE GENOMIC DNA]</scope>
    <source>
        <strain evidence="3">UTEX 1602</strain>
    </source>
</reference>
<organism evidence="2 3">
    <name type="scientific">Chlorella sorokiniana</name>
    <name type="common">Freshwater green alga</name>
    <dbReference type="NCBI Taxonomy" id="3076"/>
    <lineage>
        <taxon>Eukaryota</taxon>
        <taxon>Viridiplantae</taxon>
        <taxon>Chlorophyta</taxon>
        <taxon>core chlorophytes</taxon>
        <taxon>Trebouxiophyceae</taxon>
        <taxon>Chlorellales</taxon>
        <taxon>Chlorellaceae</taxon>
        <taxon>Chlorella clade</taxon>
        <taxon>Chlorella</taxon>
    </lineage>
</organism>
<evidence type="ECO:0000313" key="3">
    <source>
        <dbReference type="Proteomes" id="UP000239899"/>
    </source>
</evidence>
<feature type="compositionally biased region" description="Low complexity" evidence="1">
    <location>
        <begin position="11"/>
        <end position="20"/>
    </location>
</feature>
<protein>
    <submittedName>
        <fullName evidence="2">Helix-hairpin-helix DNA-binding class 1</fullName>
    </submittedName>
</protein>
<keyword evidence="3" id="KW-1185">Reference proteome</keyword>
<dbReference type="OrthoDB" id="10415325at2759"/>
<dbReference type="EMBL" id="LHPG02000003">
    <property type="protein sequence ID" value="PRW59722.1"/>
    <property type="molecule type" value="Genomic_DNA"/>
</dbReference>
<proteinExistence type="predicted"/>
<gene>
    <name evidence="2" type="ORF">C2E21_1796</name>
</gene>
<feature type="compositionally biased region" description="Polar residues" evidence="1">
    <location>
        <begin position="91"/>
        <end position="104"/>
    </location>
</feature>
<dbReference type="GO" id="GO:0003677">
    <property type="term" value="F:DNA binding"/>
    <property type="evidence" value="ECO:0007669"/>
    <property type="project" value="UniProtKB-KW"/>
</dbReference>